<evidence type="ECO:0000256" key="3">
    <source>
        <dbReference type="ARBA" id="ARBA00022705"/>
    </source>
</evidence>
<feature type="domain" description="Peptidase S24/S26A/S26B/S26C" evidence="14">
    <location>
        <begin position="82"/>
        <end position="195"/>
    </location>
</feature>
<dbReference type="RefSeq" id="WP_080023259.1">
    <property type="nucleotide sequence ID" value="NZ_LTAY01000050.1"/>
</dbReference>
<dbReference type="InterPro" id="IPR036390">
    <property type="entry name" value="WH_DNA-bd_sf"/>
</dbReference>
<keyword evidence="5 12" id="KW-0378">Hydrolase</keyword>
<accession>A0A1V4STX5</accession>
<evidence type="ECO:0000256" key="8">
    <source>
        <dbReference type="ARBA" id="ARBA00023125"/>
    </source>
</evidence>
<dbReference type="InterPro" id="IPR050077">
    <property type="entry name" value="LexA_repressor"/>
</dbReference>
<comment type="catalytic activity">
    <reaction evidence="12">
        <text>Hydrolysis of Ala-|-Gly bond in repressor LexA.</text>
        <dbReference type="EC" id="3.4.21.88"/>
    </reaction>
</comment>
<evidence type="ECO:0000256" key="6">
    <source>
        <dbReference type="ARBA" id="ARBA00022813"/>
    </source>
</evidence>
<evidence type="ECO:0000313" key="17">
    <source>
        <dbReference type="Proteomes" id="UP000191448"/>
    </source>
</evidence>
<keyword evidence="2 12" id="KW-0678">Repressor</keyword>
<dbReference type="SUPFAM" id="SSF51306">
    <property type="entry name" value="LexA/Signal peptidase"/>
    <property type="match status" value="1"/>
</dbReference>
<dbReference type="Pfam" id="PF00717">
    <property type="entry name" value="Peptidase_S24"/>
    <property type="match status" value="1"/>
</dbReference>
<keyword evidence="7 12" id="KW-0805">Transcription regulation</keyword>
<evidence type="ECO:0000259" key="15">
    <source>
        <dbReference type="Pfam" id="PF01726"/>
    </source>
</evidence>
<reference evidence="16 17" key="1">
    <citation type="submission" date="2016-02" db="EMBL/GenBank/DDBJ databases">
        <title>Genome sequence of Clostridium thermobutyricum DSM 4928.</title>
        <authorList>
            <person name="Poehlein A."/>
            <person name="Daniel R."/>
        </authorList>
    </citation>
    <scope>NUCLEOTIDE SEQUENCE [LARGE SCALE GENOMIC DNA]</scope>
    <source>
        <strain evidence="16 17">DSM 4928</strain>
    </source>
</reference>
<comment type="function">
    <text evidence="12">Represses a number of genes involved in the response to DNA damage (SOS response), including recA and lexA. In the presence of single-stranded DNA, RecA interacts with LexA causing an autocatalytic cleavage which disrupts the DNA-binding part of LexA, leading to derepression of the SOS regulon and eventually DNA repair.</text>
</comment>
<dbReference type="GO" id="GO:0009432">
    <property type="term" value="P:SOS response"/>
    <property type="evidence" value="ECO:0007669"/>
    <property type="project" value="UniProtKB-UniRule"/>
</dbReference>
<dbReference type="Pfam" id="PF01726">
    <property type="entry name" value="LexA_DNA_bind"/>
    <property type="match status" value="1"/>
</dbReference>
<keyword evidence="3 12" id="KW-0235">DNA replication</keyword>
<evidence type="ECO:0000256" key="4">
    <source>
        <dbReference type="ARBA" id="ARBA00022763"/>
    </source>
</evidence>
<evidence type="ECO:0000256" key="13">
    <source>
        <dbReference type="RuleBase" id="RU003991"/>
    </source>
</evidence>
<dbReference type="CDD" id="cd06529">
    <property type="entry name" value="S24_LexA-like"/>
    <property type="match status" value="1"/>
</dbReference>
<evidence type="ECO:0000256" key="10">
    <source>
        <dbReference type="ARBA" id="ARBA00023204"/>
    </source>
</evidence>
<sequence length="202" mass="22882">MVDGKDKQSQIYEFLKVYTENKGYPPSVREICEAVSLKSTSTVHGHLKRLEKKGLIKRDPTKPRALEIVEFMQPKREMISIPIIGNITAGTPILATENIEDTFTLPLNFVKHDNELFILKVNGNSMIKAGINEGDLAIIEKRTSANNGDIVVALIEEEATIKRFYLEKDHIRLQPENDSMEPIIVENCSILGKLVGIYRDYR</sequence>
<evidence type="ECO:0000256" key="9">
    <source>
        <dbReference type="ARBA" id="ARBA00023163"/>
    </source>
</evidence>
<evidence type="ECO:0000256" key="11">
    <source>
        <dbReference type="ARBA" id="ARBA00023236"/>
    </source>
</evidence>
<dbReference type="InterPro" id="IPR006199">
    <property type="entry name" value="LexA_DNA-bd_dom"/>
</dbReference>
<evidence type="ECO:0000256" key="1">
    <source>
        <dbReference type="ARBA" id="ARBA00007484"/>
    </source>
</evidence>
<dbReference type="CDD" id="cd00090">
    <property type="entry name" value="HTH_ARSR"/>
    <property type="match status" value="1"/>
</dbReference>
<dbReference type="FunFam" id="2.10.109.10:FF:000001">
    <property type="entry name" value="LexA repressor"/>
    <property type="match status" value="1"/>
</dbReference>
<gene>
    <name evidence="16" type="primary">lexA_2</name>
    <name evidence="12" type="synonym">lexA</name>
    <name evidence="16" type="ORF">CLTHE_20660</name>
</gene>
<protein>
    <recommendedName>
        <fullName evidence="12">LexA repressor</fullName>
        <ecNumber evidence="12">3.4.21.88</ecNumber>
    </recommendedName>
</protein>
<dbReference type="Gene3D" id="1.10.10.10">
    <property type="entry name" value="Winged helix-like DNA-binding domain superfamily/Winged helix DNA-binding domain"/>
    <property type="match status" value="1"/>
</dbReference>
<comment type="similarity">
    <text evidence="1 12 13">Belongs to the peptidase S24 family.</text>
</comment>
<dbReference type="GO" id="GO:0004252">
    <property type="term" value="F:serine-type endopeptidase activity"/>
    <property type="evidence" value="ECO:0007669"/>
    <property type="project" value="UniProtKB-UniRule"/>
</dbReference>
<dbReference type="GO" id="GO:0006260">
    <property type="term" value="P:DNA replication"/>
    <property type="evidence" value="ECO:0007669"/>
    <property type="project" value="UniProtKB-UniRule"/>
</dbReference>
<keyword evidence="10 12" id="KW-0234">DNA repair</keyword>
<feature type="DNA-binding region" description="H-T-H motif" evidence="12">
    <location>
        <begin position="28"/>
        <end position="48"/>
    </location>
</feature>
<dbReference type="InterPro" id="IPR036388">
    <property type="entry name" value="WH-like_DNA-bd_sf"/>
</dbReference>
<evidence type="ECO:0000256" key="12">
    <source>
        <dbReference type="HAMAP-Rule" id="MF_00015"/>
    </source>
</evidence>
<keyword evidence="9 12" id="KW-0804">Transcription</keyword>
<evidence type="ECO:0000256" key="5">
    <source>
        <dbReference type="ARBA" id="ARBA00022801"/>
    </source>
</evidence>
<dbReference type="InterPro" id="IPR039418">
    <property type="entry name" value="LexA-like"/>
</dbReference>
<dbReference type="Gene3D" id="2.10.109.10">
    <property type="entry name" value="Umud Fragment, subunit A"/>
    <property type="match status" value="1"/>
</dbReference>
<dbReference type="InterPro" id="IPR006200">
    <property type="entry name" value="LexA"/>
</dbReference>
<evidence type="ECO:0000259" key="14">
    <source>
        <dbReference type="Pfam" id="PF00717"/>
    </source>
</evidence>
<dbReference type="PANTHER" id="PTHR33516">
    <property type="entry name" value="LEXA REPRESSOR"/>
    <property type="match status" value="1"/>
</dbReference>
<dbReference type="GO" id="GO:0045892">
    <property type="term" value="P:negative regulation of DNA-templated transcription"/>
    <property type="evidence" value="ECO:0007669"/>
    <property type="project" value="UniProtKB-UniRule"/>
</dbReference>
<dbReference type="GO" id="GO:0006508">
    <property type="term" value="P:proteolysis"/>
    <property type="evidence" value="ECO:0007669"/>
    <property type="project" value="InterPro"/>
</dbReference>
<dbReference type="GO" id="GO:0003677">
    <property type="term" value="F:DNA binding"/>
    <property type="evidence" value="ECO:0007669"/>
    <property type="project" value="UniProtKB-UniRule"/>
</dbReference>
<dbReference type="InterPro" id="IPR036286">
    <property type="entry name" value="LexA/Signal_pep-like_sf"/>
</dbReference>
<dbReference type="GO" id="GO:0006281">
    <property type="term" value="P:DNA repair"/>
    <property type="evidence" value="ECO:0007669"/>
    <property type="project" value="UniProtKB-UniRule"/>
</dbReference>
<feature type="site" description="Cleavage; by autolysis" evidence="12">
    <location>
        <begin position="89"/>
        <end position="90"/>
    </location>
</feature>
<dbReference type="EC" id="3.4.21.88" evidence="12"/>
<organism evidence="16 17">
    <name type="scientific">Clostridium thermobutyricum DSM 4928</name>
    <dbReference type="NCBI Taxonomy" id="1121339"/>
    <lineage>
        <taxon>Bacteria</taxon>
        <taxon>Bacillati</taxon>
        <taxon>Bacillota</taxon>
        <taxon>Clostridia</taxon>
        <taxon>Eubacteriales</taxon>
        <taxon>Clostridiaceae</taxon>
        <taxon>Clostridium</taxon>
    </lineage>
</organism>
<dbReference type="InterPro" id="IPR011991">
    <property type="entry name" value="ArsR-like_HTH"/>
</dbReference>
<keyword evidence="8 12" id="KW-0238">DNA-binding</keyword>
<dbReference type="InterPro" id="IPR015927">
    <property type="entry name" value="Peptidase_S24_S26A/B/C"/>
</dbReference>
<dbReference type="InterPro" id="IPR006197">
    <property type="entry name" value="Peptidase_S24_LexA"/>
</dbReference>
<keyword evidence="11 12" id="KW-0742">SOS response</keyword>
<dbReference type="PRINTS" id="PR00726">
    <property type="entry name" value="LEXASERPTASE"/>
</dbReference>
<keyword evidence="4 12" id="KW-0227">DNA damage</keyword>
<dbReference type="AlphaFoldDB" id="A0A1V4STX5"/>
<dbReference type="EMBL" id="LTAY01000050">
    <property type="protein sequence ID" value="OPX47255.1"/>
    <property type="molecule type" value="Genomic_DNA"/>
</dbReference>
<comment type="subunit">
    <text evidence="12">Homodimer.</text>
</comment>
<comment type="caution">
    <text evidence="16">The sequence shown here is derived from an EMBL/GenBank/DDBJ whole genome shotgun (WGS) entry which is preliminary data.</text>
</comment>
<dbReference type="Proteomes" id="UP000191448">
    <property type="component" value="Unassembled WGS sequence"/>
</dbReference>
<dbReference type="SUPFAM" id="SSF46785">
    <property type="entry name" value="Winged helix' DNA-binding domain"/>
    <property type="match status" value="1"/>
</dbReference>
<feature type="active site" description="For autocatalytic cleavage activity" evidence="12">
    <location>
        <position position="162"/>
    </location>
</feature>
<dbReference type="NCBIfam" id="TIGR00498">
    <property type="entry name" value="lexA"/>
    <property type="match status" value="1"/>
</dbReference>
<dbReference type="HAMAP" id="MF_00015">
    <property type="entry name" value="LexA"/>
    <property type="match status" value="1"/>
</dbReference>
<evidence type="ECO:0000313" key="16">
    <source>
        <dbReference type="EMBL" id="OPX47255.1"/>
    </source>
</evidence>
<keyword evidence="6 12" id="KW-0068">Autocatalytic cleavage</keyword>
<evidence type="ECO:0000256" key="7">
    <source>
        <dbReference type="ARBA" id="ARBA00023015"/>
    </source>
</evidence>
<proteinExistence type="inferred from homology"/>
<evidence type="ECO:0000256" key="2">
    <source>
        <dbReference type="ARBA" id="ARBA00022491"/>
    </source>
</evidence>
<dbReference type="PANTHER" id="PTHR33516:SF2">
    <property type="entry name" value="LEXA REPRESSOR-RELATED"/>
    <property type="match status" value="1"/>
</dbReference>
<feature type="active site" description="For autocatalytic cleavage activity" evidence="12">
    <location>
        <position position="125"/>
    </location>
</feature>
<dbReference type="OrthoDB" id="9802364at2"/>
<name>A0A1V4STX5_9CLOT</name>
<feature type="domain" description="LexA repressor DNA-binding" evidence="15">
    <location>
        <begin position="6"/>
        <end position="65"/>
    </location>
</feature>